<dbReference type="PANTHER" id="PTHR34501:SF9">
    <property type="entry name" value="MAJOR OUTER MEMBRANE PROTEIN P.IA"/>
    <property type="match status" value="1"/>
</dbReference>
<evidence type="ECO:0000256" key="3">
    <source>
        <dbReference type="ARBA" id="ARBA00022448"/>
    </source>
</evidence>
<feature type="chain" id="PRO_5032963024" evidence="11">
    <location>
        <begin position="22"/>
        <end position="376"/>
    </location>
</feature>
<evidence type="ECO:0000313" key="14">
    <source>
        <dbReference type="Proteomes" id="UP000575898"/>
    </source>
</evidence>
<dbReference type="CDD" id="cd00342">
    <property type="entry name" value="gram_neg_porins"/>
    <property type="match status" value="1"/>
</dbReference>
<dbReference type="PRINTS" id="PR00182">
    <property type="entry name" value="ECOLNEIPORIN"/>
</dbReference>
<dbReference type="GO" id="GO:0034220">
    <property type="term" value="P:monoatomic ion transmembrane transport"/>
    <property type="evidence" value="ECO:0007669"/>
    <property type="project" value="InterPro"/>
</dbReference>
<dbReference type="InterPro" id="IPR023614">
    <property type="entry name" value="Porin_dom_sf"/>
</dbReference>
<evidence type="ECO:0000256" key="1">
    <source>
        <dbReference type="ARBA" id="ARBA00004571"/>
    </source>
</evidence>
<feature type="domain" description="Porin" evidence="12">
    <location>
        <begin position="7"/>
        <end position="346"/>
    </location>
</feature>
<dbReference type="PANTHER" id="PTHR34501">
    <property type="entry name" value="PROTEIN YDDL-RELATED"/>
    <property type="match status" value="1"/>
</dbReference>
<dbReference type="InterPro" id="IPR050298">
    <property type="entry name" value="Gram-neg_bact_OMP"/>
</dbReference>
<dbReference type="InterPro" id="IPR001702">
    <property type="entry name" value="Porin_Gram-ve"/>
</dbReference>
<evidence type="ECO:0000256" key="4">
    <source>
        <dbReference type="ARBA" id="ARBA00022452"/>
    </source>
</evidence>
<keyword evidence="9" id="KW-0472">Membrane</keyword>
<sequence>MNKKLIALAVAGAVAAPAVMAENSVTLYGQARVGLEQIKANSTDTAASISKTRVADWTSRLGFKGQEELGGGMKAVWQVEQAVKLDDGTSGTFASRNSFIGLAGGFGAVKLGRHDTPYKLTGDLTSGMVGSADINGAKGLMHRADRRADNAVWYESPSMGGFTASVMYATAENKEPANATDKAIDTSLWSANAVFKGNMFEGGIGYVHHEDAGLDFVGIKESTVNGTTVKQRVGADVKADAFIGFAAVKFGPAKITTALEHTEEKRPAAGANSSFKRKRDSWMLGATYDIGAVQLRAAYVEARKLKSASFETTDDTGAKQFMIGAGYAFSKRTEAMAFFTKIDNQKNAAFDFDTNSLGVKAGQDPQAFGVGLRHKF</sequence>
<proteinExistence type="predicted"/>
<dbReference type="RefSeq" id="WP_184037725.1">
    <property type="nucleotide sequence ID" value="NZ_JACHHY010000009.1"/>
</dbReference>
<dbReference type="GO" id="GO:0046930">
    <property type="term" value="C:pore complex"/>
    <property type="evidence" value="ECO:0007669"/>
    <property type="project" value="UniProtKB-KW"/>
</dbReference>
<evidence type="ECO:0000256" key="6">
    <source>
        <dbReference type="ARBA" id="ARBA00022729"/>
    </source>
</evidence>
<keyword evidence="14" id="KW-1185">Reference proteome</keyword>
<evidence type="ECO:0000256" key="10">
    <source>
        <dbReference type="ARBA" id="ARBA00023237"/>
    </source>
</evidence>
<dbReference type="Proteomes" id="UP000575898">
    <property type="component" value="Unassembled WGS sequence"/>
</dbReference>
<evidence type="ECO:0000256" key="11">
    <source>
        <dbReference type="SAM" id="SignalP"/>
    </source>
</evidence>
<keyword evidence="10" id="KW-0998">Cell outer membrane</keyword>
<dbReference type="AlphaFoldDB" id="A0A840MN86"/>
<evidence type="ECO:0000256" key="2">
    <source>
        <dbReference type="ARBA" id="ARBA00011233"/>
    </source>
</evidence>
<comment type="subunit">
    <text evidence="2">Homotrimer.</text>
</comment>
<evidence type="ECO:0000256" key="5">
    <source>
        <dbReference type="ARBA" id="ARBA00022692"/>
    </source>
</evidence>
<dbReference type="InterPro" id="IPR033900">
    <property type="entry name" value="Gram_neg_porin_domain"/>
</dbReference>
<dbReference type="PRINTS" id="PR00184">
    <property type="entry name" value="NEISSPPORIN"/>
</dbReference>
<evidence type="ECO:0000256" key="8">
    <source>
        <dbReference type="ARBA" id="ARBA00023114"/>
    </source>
</evidence>
<keyword evidence="5" id="KW-0812">Transmembrane</keyword>
<evidence type="ECO:0000256" key="9">
    <source>
        <dbReference type="ARBA" id="ARBA00023136"/>
    </source>
</evidence>
<reference evidence="13 14" key="1">
    <citation type="submission" date="2020-08" db="EMBL/GenBank/DDBJ databases">
        <title>Genomic Encyclopedia of Type Strains, Phase IV (KMG-IV): sequencing the most valuable type-strain genomes for metagenomic binning, comparative biology and taxonomic classification.</title>
        <authorList>
            <person name="Goeker M."/>
        </authorList>
    </citation>
    <scope>NUCLEOTIDE SEQUENCE [LARGE SCALE GENOMIC DNA]</scope>
    <source>
        <strain evidence="13 14">DSM 27165</strain>
    </source>
</reference>
<name>A0A840MN86_9PROT</name>
<keyword evidence="7" id="KW-0406">Ion transport</keyword>
<comment type="caution">
    <text evidence="13">The sequence shown here is derived from an EMBL/GenBank/DDBJ whole genome shotgun (WGS) entry which is preliminary data.</text>
</comment>
<feature type="signal peptide" evidence="11">
    <location>
        <begin position="1"/>
        <end position="21"/>
    </location>
</feature>
<keyword evidence="4" id="KW-1134">Transmembrane beta strand</keyword>
<protein>
    <submittedName>
        <fullName evidence="13">Putative porin</fullName>
    </submittedName>
</protein>
<dbReference type="EMBL" id="JACHHY010000009">
    <property type="protein sequence ID" value="MBB5018437.1"/>
    <property type="molecule type" value="Genomic_DNA"/>
</dbReference>
<keyword evidence="6 11" id="KW-0732">Signal</keyword>
<keyword evidence="3" id="KW-0813">Transport</keyword>
<evidence type="ECO:0000259" key="12">
    <source>
        <dbReference type="Pfam" id="PF13609"/>
    </source>
</evidence>
<dbReference type="Gene3D" id="2.40.160.10">
    <property type="entry name" value="Porin"/>
    <property type="match status" value="1"/>
</dbReference>
<evidence type="ECO:0000313" key="13">
    <source>
        <dbReference type="EMBL" id="MBB5018437.1"/>
    </source>
</evidence>
<dbReference type="GO" id="GO:0009279">
    <property type="term" value="C:cell outer membrane"/>
    <property type="evidence" value="ECO:0007669"/>
    <property type="project" value="UniProtKB-SubCell"/>
</dbReference>
<organism evidence="13 14">
    <name type="scientific">Chitinivorax tropicus</name>
    <dbReference type="NCBI Taxonomy" id="714531"/>
    <lineage>
        <taxon>Bacteria</taxon>
        <taxon>Pseudomonadati</taxon>
        <taxon>Pseudomonadota</taxon>
        <taxon>Betaproteobacteria</taxon>
        <taxon>Chitinivorax</taxon>
    </lineage>
</organism>
<dbReference type="Pfam" id="PF13609">
    <property type="entry name" value="Porin_4"/>
    <property type="match status" value="1"/>
</dbReference>
<evidence type="ECO:0000256" key="7">
    <source>
        <dbReference type="ARBA" id="ARBA00023065"/>
    </source>
</evidence>
<accession>A0A840MN86</accession>
<comment type="subcellular location">
    <subcellularLocation>
        <location evidence="1">Cell outer membrane</location>
        <topology evidence="1">Multi-pass membrane protein</topology>
    </subcellularLocation>
</comment>
<dbReference type="InterPro" id="IPR002299">
    <property type="entry name" value="Porin_Neis"/>
</dbReference>
<dbReference type="SUPFAM" id="SSF56935">
    <property type="entry name" value="Porins"/>
    <property type="match status" value="1"/>
</dbReference>
<dbReference type="GO" id="GO:0015288">
    <property type="term" value="F:porin activity"/>
    <property type="evidence" value="ECO:0007669"/>
    <property type="project" value="UniProtKB-KW"/>
</dbReference>
<keyword evidence="8" id="KW-0626">Porin</keyword>
<gene>
    <name evidence="13" type="ORF">HNQ59_001726</name>
</gene>